<keyword evidence="2 8" id="KW-0813">Transport</keyword>
<keyword evidence="4 8" id="KW-0812">Transmembrane</keyword>
<evidence type="ECO:0000313" key="12">
    <source>
        <dbReference type="EMBL" id="UVW35661.1"/>
    </source>
</evidence>
<evidence type="ECO:0000259" key="10">
    <source>
        <dbReference type="Pfam" id="PF00593"/>
    </source>
</evidence>
<sequence>MLIALLDIKRPTYFLLLLVSSTINAANLWSEDASSISSPAVLTETDILVDIPIVQVATHMDQTLAQTPASVTIIDRQTIQASAALGVIDLFRLVPGFQTYFVDGSRMGTTYHALGDEYPRRLEVKVDGRSVYESLFSAVDWSSIGVTLDDIEYVEIVRGANASADGSNAFLASINIVTKSPLVGSGWSLNSQLGSGDIRNVNLAYTGDLGSISHRTTLSFRSNDGFDDSSFQGQPLKIDDSSDNISATFRGLWTPNARDSLEFQAGISDSNQGIGEREYIERNLSYQYQYVNWSRLMASGSKLQMLLYHNDMDVSDEITPLFLSQALGLSDSSPGWPLPGLPDKLVIDAHDRSESERWDLELRSIVNPRDNLRAVTGIAVRYDRVKGQELFDRPDSLSETSQRAYTNLEWTSSDRLILNGGLILEQKNNAASYFSYRLASNYQLHPEHIIRLAVNRSFRSPTLLESQQKQVVRYNDNIILDASVISDADINNERLRSMELGYLGYLFDRRLRFDIRLFREQLTDVINERRSGFPDLDNFVNIRDNTDNFNVDGFEIQTQYKPNSQVLLRAHYSYSDISGETIYTSPPALEIRDLGLHSLKHGAGLLASYGFDNGVTLSSMASYSSATKHYRGTAAENYTRIDLKAIKRWAINRANIDLSLTVQNAGDPYSEFYFYNQFKTQYILGLKILMP</sequence>
<evidence type="ECO:0000256" key="4">
    <source>
        <dbReference type="ARBA" id="ARBA00022692"/>
    </source>
</evidence>
<evidence type="ECO:0000256" key="2">
    <source>
        <dbReference type="ARBA" id="ARBA00022448"/>
    </source>
</evidence>
<keyword evidence="3 8" id="KW-1134">Transmembrane beta strand</keyword>
<evidence type="ECO:0000256" key="6">
    <source>
        <dbReference type="ARBA" id="ARBA00023136"/>
    </source>
</evidence>
<keyword evidence="13" id="KW-1185">Reference proteome</keyword>
<dbReference type="Pfam" id="PF00593">
    <property type="entry name" value="TonB_dep_Rec_b-barrel"/>
    <property type="match status" value="1"/>
</dbReference>
<evidence type="ECO:0000256" key="9">
    <source>
        <dbReference type="RuleBase" id="RU003357"/>
    </source>
</evidence>
<evidence type="ECO:0000313" key="13">
    <source>
        <dbReference type="Proteomes" id="UP001059934"/>
    </source>
</evidence>
<feature type="domain" description="TonB-dependent receptor-like beta-barrel" evidence="10">
    <location>
        <begin position="203"/>
        <end position="664"/>
    </location>
</feature>
<protein>
    <submittedName>
        <fullName evidence="12">TonB-dependent receptor</fullName>
    </submittedName>
</protein>
<evidence type="ECO:0000256" key="5">
    <source>
        <dbReference type="ARBA" id="ARBA00023077"/>
    </source>
</evidence>
<dbReference type="InterPro" id="IPR000531">
    <property type="entry name" value="Beta-barrel_TonB"/>
</dbReference>
<comment type="subcellular location">
    <subcellularLocation>
        <location evidence="1 8">Cell outer membrane</location>
        <topology evidence="1 8">Multi-pass membrane protein</topology>
    </subcellularLocation>
</comment>
<dbReference type="PROSITE" id="PS52016">
    <property type="entry name" value="TONB_DEPENDENT_REC_3"/>
    <property type="match status" value="1"/>
</dbReference>
<evidence type="ECO:0000256" key="8">
    <source>
        <dbReference type="PROSITE-ProRule" id="PRU01360"/>
    </source>
</evidence>
<dbReference type="Gene3D" id="2.40.170.20">
    <property type="entry name" value="TonB-dependent receptor, beta-barrel domain"/>
    <property type="match status" value="1"/>
</dbReference>
<evidence type="ECO:0000256" key="7">
    <source>
        <dbReference type="ARBA" id="ARBA00023237"/>
    </source>
</evidence>
<dbReference type="InterPro" id="IPR037066">
    <property type="entry name" value="Plug_dom_sf"/>
</dbReference>
<keyword evidence="12" id="KW-0675">Receptor</keyword>
<keyword evidence="7 8" id="KW-0998">Cell outer membrane</keyword>
<comment type="similarity">
    <text evidence="8 9">Belongs to the TonB-dependent receptor family.</text>
</comment>
<keyword evidence="6 8" id="KW-0472">Membrane</keyword>
<evidence type="ECO:0000256" key="3">
    <source>
        <dbReference type="ARBA" id="ARBA00022452"/>
    </source>
</evidence>
<reference evidence="12" key="1">
    <citation type="submission" date="2022-08" db="EMBL/GenBank/DDBJ databases">
        <title>Catabolic pathway analysis in culturable SAR92 clade bacteria reveals their overlooked roles in DMSP degradation in coastal seas.</title>
        <authorList>
            <person name="He X."/>
            <person name="Zhang X."/>
            <person name="Zhang Y."/>
        </authorList>
    </citation>
    <scope>NUCLEOTIDE SEQUENCE</scope>
    <source>
        <strain evidence="12">H455</strain>
    </source>
</reference>
<feature type="domain" description="TonB-dependent receptor plug" evidence="11">
    <location>
        <begin position="64"/>
        <end position="169"/>
    </location>
</feature>
<dbReference type="Pfam" id="PF07715">
    <property type="entry name" value="Plug"/>
    <property type="match status" value="1"/>
</dbReference>
<dbReference type="PANTHER" id="PTHR30069:SF27">
    <property type="entry name" value="BLL4766 PROTEIN"/>
    <property type="match status" value="1"/>
</dbReference>
<proteinExistence type="inferred from homology"/>
<dbReference type="Proteomes" id="UP001059934">
    <property type="component" value="Chromosome"/>
</dbReference>
<evidence type="ECO:0000256" key="1">
    <source>
        <dbReference type="ARBA" id="ARBA00004571"/>
    </source>
</evidence>
<dbReference type="PANTHER" id="PTHR30069">
    <property type="entry name" value="TONB-DEPENDENT OUTER MEMBRANE RECEPTOR"/>
    <property type="match status" value="1"/>
</dbReference>
<organism evidence="12 13">
    <name type="scientific">SAR92 clade bacterium H455</name>
    <dbReference type="NCBI Taxonomy" id="2974818"/>
    <lineage>
        <taxon>Bacteria</taxon>
        <taxon>Pseudomonadati</taxon>
        <taxon>Pseudomonadota</taxon>
        <taxon>Gammaproteobacteria</taxon>
        <taxon>Cellvibrionales</taxon>
        <taxon>Porticoccaceae</taxon>
        <taxon>SAR92 clade</taxon>
    </lineage>
</organism>
<dbReference type="InterPro" id="IPR039426">
    <property type="entry name" value="TonB-dep_rcpt-like"/>
</dbReference>
<keyword evidence="5 9" id="KW-0798">TonB box</keyword>
<dbReference type="InterPro" id="IPR012910">
    <property type="entry name" value="Plug_dom"/>
</dbReference>
<dbReference type="EMBL" id="CP103416">
    <property type="protein sequence ID" value="UVW35661.1"/>
    <property type="molecule type" value="Genomic_DNA"/>
</dbReference>
<dbReference type="Gene3D" id="2.170.130.10">
    <property type="entry name" value="TonB-dependent receptor, plug domain"/>
    <property type="match status" value="1"/>
</dbReference>
<dbReference type="InterPro" id="IPR036942">
    <property type="entry name" value="Beta-barrel_TonB_sf"/>
</dbReference>
<dbReference type="SUPFAM" id="SSF56935">
    <property type="entry name" value="Porins"/>
    <property type="match status" value="1"/>
</dbReference>
<accession>A0ABY5TRE5</accession>
<gene>
    <name evidence="12" type="ORF">NYF23_03380</name>
</gene>
<name>A0ABY5TRE5_9GAMM</name>
<evidence type="ECO:0000259" key="11">
    <source>
        <dbReference type="Pfam" id="PF07715"/>
    </source>
</evidence>